<organism evidence="2 3">
    <name type="scientific">Dendrobium nobile</name>
    <name type="common">Orchid</name>
    <dbReference type="NCBI Taxonomy" id="94219"/>
    <lineage>
        <taxon>Eukaryota</taxon>
        <taxon>Viridiplantae</taxon>
        <taxon>Streptophyta</taxon>
        <taxon>Embryophyta</taxon>
        <taxon>Tracheophyta</taxon>
        <taxon>Spermatophyta</taxon>
        <taxon>Magnoliopsida</taxon>
        <taxon>Liliopsida</taxon>
        <taxon>Asparagales</taxon>
        <taxon>Orchidaceae</taxon>
        <taxon>Epidendroideae</taxon>
        <taxon>Malaxideae</taxon>
        <taxon>Dendrobiinae</taxon>
        <taxon>Dendrobium</taxon>
    </lineage>
</organism>
<dbReference type="EMBL" id="JAGYWB010000018">
    <property type="protein sequence ID" value="KAI0491791.1"/>
    <property type="molecule type" value="Genomic_DNA"/>
</dbReference>
<proteinExistence type="predicted"/>
<evidence type="ECO:0000313" key="3">
    <source>
        <dbReference type="Proteomes" id="UP000829196"/>
    </source>
</evidence>
<keyword evidence="3" id="KW-1185">Reference proteome</keyword>
<reference evidence="2" key="1">
    <citation type="journal article" date="2022" name="Front. Genet.">
        <title>Chromosome-Scale Assembly of the Dendrobium nobile Genome Provides Insights Into the Molecular Mechanism of the Biosynthesis of the Medicinal Active Ingredient of Dendrobium.</title>
        <authorList>
            <person name="Xu Q."/>
            <person name="Niu S.-C."/>
            <person name="Li K.-L."/>
            <person name="Zheng P.-J."/>
            <person name="Zhang X.-J."/>
            <person name="Jia Y."/>
            <person name="Liu Y."/>
            <person name="Niu Y.-X."/>
            <person name="Yu L.-H."/>
            <person name="Chen D.-F."/>
            <person name="Zhang G.-Q."/>
        </authorList>
    </citation>
    <scope>NUCLEOTIDE SEQUENCE</scope>
    <source>
        <tissue evidence="2">Leaf</tissue>
    </source>
</reference>
<evidence type="ECO:0000313" key="2">
    <source>
        <dbReference type="EMBL" id="KAI0491793.1"/>
    </source>
</evidence>
<dbReference type="Proteomes" id="UP000829196">
    <property type="component" value="Unassembled WGS sequence"/>
</dbReference>
<dbReference type="AlphaFoldDB" id="A0A8T3A6T5"/>
<protein>
    <submittedName>
        <fullName evidence="2">Uncharacterized protein</fullName>
    </submittedName>
</protein>
<evidence type="ECO:0000313" key="1">
    <source>
        <dbReference type="EMBL" id="KAI0491791.1"/>
    </source>
</evidence>
<name>A0A8T3A6T5_DENNO</name>
<gene>
    <name evidence="1" type="ORF">KFK09_026052</name>
    <name evidence="2" type="ORF">KFK09_026054</name>
</gene>
<accession>A0A8T3A6T5</accession>
<sequence length="97" mass="11069">MAAGSSLEEQCESQTDRYPLLMEQPVNGNADEHVIDVVEVLLLQHQWFMEMGTMKIDLRQPQMLLPLSHQLLRLRQILEMLLSIGELIIMVGAVEVL</sequence>
<comment type="caution">
    <text evidence="2">The sequence shown here is derived from an EMBL/GenBank/DDBJ whole genome shotgun (WGS) entry which is preliminary data.</text>
</comment>
<dbReference type="EMBL" id="JAGYWB010000018">
    <property type="protein sequence ID" value="KAI0491793.1"/>
    <property type="molecule type" value="Genomic_DNA"/>
</dbReference>